<reference evidence="14" key="1">
    <citation type="submission" date="2024-02" db="UniProtKB">
        <authorList>
            <consortium name="WormBaseParasite"/>
        </authorList>
    </citation>
    <scope>IDENTIFICATION</scope>
</reference>
<dbReference type="AlphaFoldDB" id="A0AAF3FC88"/>
<dbReference type="InterPro" id="IPR003527">
    <property type="entry name" value="MAP_kinase_CS"/>
</dbReference>
<dbReference type="PANTHER" id="PTHR24055">
    <property type="entry name" value="MITOGEN-ACTIVATED PROTEIN KINASE"/>
    <property type="match status" value="1"/>
</dbReference>
<feature type="transmembrane region" description="Helical" evidence="11">
    <location>
        <begin position="20"/>
        <end position="41"/>
    </location>
</feature>
<evidence type="ECO:0000256" key="5">
    <source>
        <dbReference type="ARBA" id="ARBA00022741"/>
    </source>
</evidence>
<dbReference type="GO" id="GO:0042302">
    <property type="term" value="F:structural constituent of cuticle"/>
    <property type="evidence" value="ECO:0007669"/>
    <property type="project" value="InterPro"/>
</dbReference>
<feature type="compositionally biased region" description="Gly residues" evidence="10">
    <location>
        <begin position="275"/>
        <end position="304"/>
    </location>
</feature>
<keyword evidence="6" id="KW-0418">Kinase</keyword>
<evidence type="ECO:0000256" key="9">
    <source>
        <dbReference type="PROSITE-ProRule" id="PRU10141"/>
    </source>
</evidence>
<dbReference type="InterPro" id="IPR050117">
    <property type="entry name" value="MAPK"/>
</dbReference>
<dbReference type="InterPro" id="IPR017441">
    <property type="entry name" value="Protein_kinase_ATP_BS"/>
</dbReference>
<keyword evidence="8" id="KW-1015">Disulfide bond</keyword>
<feature type="domain" description="Protein kinase" evidence="12">
    <location>
        <begin position="406"/>
        <end position="706"/>
    </location>
</feature>
<keyword evidence="13" id="KW-1185">Reference proteome</keyword>
<dbReference type="PROSITE" id="PS00107">
    <property type="entry name" value="PROTEIN_KINASE_ATP"/>
    <property type="match status" value="1"/>
</dbReference>
<dbReference type="Pfam" id="PF01391">
    <property type="entry name" value="Collagen"/>
    <property type="match status" value="1"/>
</dbReference>
<evidence type="ECO:0000256" key="4">
    <source>
        <dbReference type="ARBA" id="ARBA00022737"/>
    </source>
</evidence>
<keyword evidence="11" id="KW-0472">Membrane</keyword>
<keyword evidence="7 9" id="KW-0067">ATP-binding</keyword>
<evidence type="ECO:0000256" key="7">
    <source>
        <dbReference type="ARBA" id="ARBA00022840"/>
    </source>
</evidence>
<dbReference type="Pfam" id="PF01484">
    <property type="entry name" value="Col_cuticle_N"/>
    <property type="match status" value="1"/>
</dbReference>
<keyword evidence="2" id="KW-0723">Serine/threonine-protein kinase</keyword>
<evidence type="ECO:0000256" key="1">
    <source>
        <dbReference type="ARBA" id="ARBA00011518"/>
    </source>
</evidence>
<dbReference type="SMART" id="SM01088">
    <property type="entry name" value="Col_cuticle_N"/>
    <property type="match status" value="1"/>
</dbReference>
<dbReference type="WBParaSite" id="MBELARI_LOCUS4576">
    <property type="protein sequence ID" value="MBELARI_LOCUS4576"/>
    <property type="gene ID" value="MBELARI_LOCUS4576"/>
</dbReference>
<name>A0AAF3FC88_9BILA</name>
<comment type="subunit">
    <text evidence="1">Collagen polypeptide chains are complexed within the cuticle by disulfide bonds and other types of covalent cross-links.</text>
</comment>
<evidence type="ECO:0000256" key="3">
    <source>
        <dbReference type="ARBA" id="ARBA00022679"/>
    </source>
</evidence>
<evidence type="ECO:0000256" key="6">
    <source>
        <dbReference type="ARBA" id="ARBA00022777"/>
    </source>
</evidence>
<dbReference type="GO" id="GO:0004707">
    <property type="term" value="F:MAP kinase activity"/>
    <property type="evidence" value="ECO:0007669"/>
    <property type="project" value="InterPro"/>
</dbReference>
<feature type="compositionally biased region" description="Low complexity" evidence="10">
    <location>
        <begin position="189"/>
        <end position="200"/>
    </location>
</feature>
<keyword evidence="3" id="KW-0808">Transferase</keyword>
<keyword evidence="11" id="KW-0812">Transmembrane</keyword>
<dbReference type="PROSITE" id="PS01351">
    <property type="entry name" value="MAPK"/>
    <property type="match status" value="1"/>
</dbReference>
<feature type="binding site" evidence="9">
    <location>
        <position position="439"/>
    </location>
    <ligand>
        <name>ATP</name>
        <dbReference type="ChEBI" id="CHEBI:30616"/>
    </ligand>
</feature>
<evidence type="ECO:0000313" key="13">
    <source>
        <dbReference type="Proteomes" id="UP000887575"/>
    </source>
</evidence>
<proteinExistence type="predicted"/>
<evidence type="ECO:0000256" key="8">
    <source>
        <dbReference type="ARBA" id="ARBA00023157"/>
    </source>
</evidence>
<organism evidence="13 14">
    <name type="scientific">Mesorhabditis belari</name>
    <dbReference type="NCBI Taxonomy" id="2138241"/>
    <lineage>
        <taxon>Eukaryota</taxon>
        <taxon>Metazoa</taxon>
        <taxon>Ecdysozoa</taxon>
        <taxon>Nematoda</taxon>
        <taxon>Chromadorea</taxon>
        <taxon>Rhabditida</taxon>
        <taxon>Rhabditina</taxon>
        <taxon>Rhabditomorpha</taxon>
        <taxon>Rhabditoidea</taxon>
        <taxon>Rhabditidae</taxon>
        <taxon>Mesorhabditinae</taxon>
        <taxon>Mesorhabditis</taxon>
    </lineage>
</organism>
<dbReference type="FunFam" id="1.10.510.10:FF:000624">
    <property type="entry name" value="Mitogen-activated protein kinase"/>
    <property type="match status" value="1"/>
</dbReference>
<dbReference type="InterPro" id="IPR000719">
    <property type="entry name" value="Prot_kinase_dom"/>
</dbReference>
<keyword evidence="11" id="KW-1133">Transmembrane helix</keyword>
<accession>A0AAF3FC88</accession>
<protein>
    <recommendedName>
        <fullName evidence="12">Protein kinase domain-containing protein</fullName>
    </recommendedName>
</protein>
<sequence>MIMDPKMETEHQNRARRLAFCAVAVSSTAMLTAALLIPLAYNYVMHLQSQVMRDTEYCQLRSRDLWSSVHSVDQPRAKREWKFGRWAPDGGIGGGAGAGSYGNEPPPPQNAQNNYGYAPVVNAEPEPQCCTCQQGPPGPPGAPGDDGSEGRDGDMGADAKQGKDGSIEPSDGLQSEPCIICPPGPLGAPGPAGNKGPQGPRGAPGNPGVDGRRGEPGMVGPAGPMGEPGPLGNKGKKGDDGRVVTIPGPPGPTGHPGPQGKQGERGPKGIPGKTHVGGEGPQGDAGRPGRGGRKGPAGGQGPLGSKGRDDEEKEQILHQSTQQSPIGHENIRFCDELVISEEKGTMANEENIEVNLEENLEENIEVNLEETAQDGNSITSDFPPERSFTNLTLHTIRFAIPEKDYEKNLSYLGGGTYGSVVKTSIHSRDGQERQVAIKKLHEPFRDQAQACRVYRELRLLQLMRHDNIIRAVDLYTPDPVEDSFSQIYIVTEYAGNSLLTILKSQKQTGRRILDPDHTRFIVYQLLRAMKYIHSANVMHRDLKPSNLALTEQCDLTVLDFGLARTLENTNTSLTQYVMTRWYRSPEVIYWNIDSYNTQADIWSVGCIAAELMNGVALFPGEDAQAQYAMITKLCGSPDEHLMQKIEVNNTSSMRAVLEMYDKYNRVDFLRHFGASPPGFADFLDKILVLDPERRMTVEDALKHPYLAEFSEPEDEPAAEAPFSLDDRDRSINEWKALIWNEIRNFKGDGHSPRF</sequence>
<feature type="region of interest" description="Disordered" evidence="10">
    <location>
        <begin position="94"/>
        <end position="329"/>
    </location>
</feature>
<dbReference type="PROSITE" id="PS50011">
    <property type="entry name" value="PROTEIN_KINASE_DOM"/>
    <property type="match status" value="1"/>
</dbReference>
<evidence type="ECO:0000259" key="12">
    <source>
        <dbReference type="PROSITE" id="PS50011"/>
    </source>
</evidence>
<keyword evidence="4" id="KW-0677">Repeat</keyword>
<evidence type="ECO:0000313" key="14">
    <source>
        <dbReference type="WBParaSite" id="MBELARI_LOCUS4576"/>
    </source>
</evidence>
<keyword evidence="5 9" id="KW-0547">Nucleotide-binding</keyword>
<dbReference type="Gene3D" id="3.30.200.20">
    <property type="entry name" value="Phosphorylase Kinase, domain 1"/>
    <property type="match status" value="1"/>
</dbReference>
<evidence type="ECO:0000256" key="11">
    <source>
        <dbReference type="SAM" id="Phobius"/>
    </source>
</evidence>
<feature type="compositionally biased region" description="Basic and acidic residues" evidence="10">
    <location>
        <begin position="306"/>
        <end position="316"/>
    </location>
</feature>
<dbReference type="InterPro" id="IPR002486">
    <property type="entry name" value="Col_cuticle_N"/>
</dbReference>
<dbReference type="InterPro" id="IPR011009">
    <property type="entry name" value="Kinase-like_dom_sf"/>
</dbReference>
<dbReference type="Proteomes" id="UP000887575">
    <property type="component" value="Unassembled WGS sequence"/>
</dbReference>
<evidence type="ECO:0000256" key="10">
    <source>
        <dbReference type="SAM" id="MobiDB-lite"/>
    </source>
</evidence>
<dbReference type="SMART" id="SM00220">
    <property type="entry name" value="S_TKc"/>
    <property type="match status" value="1"/>
</dbReference>
<dbReference type="Pfam" id="PF00069">
    <property type="entry name" value="Pkinase"/>
    <property type="match status" value="1"/>
</dbReference>
<dbReference type="InterPro" id="IPR008160">
    <property type="entry name" value="Collagen"/>
</dbReference>
<dbReference type="SUPFAM" id="SSF56112">
    <property type="entry name" value="Protein kinase-like (PK-like)"/>
    <property type="match status" value="1"/>
</dbReference>
<dbReference type="GO" id="GO:0005524">
    <property type="term" value="F:ATP binding"/>
    <property type="evidence" value="ECO:0007669"/>
    <property type="project" value="UniProtKB-UniRule"/>
</dbReference>
<evidence type="ECO:0000256" key="2">
    <source>
        <dbReference type="ARBA" id="ARBA00022527"/>
    </source>
</evidence>
<dbReference type="Gene3D" id="1.10.510.10">
    <property type="entry name" value="Transferase(Phosphotransferase) domain 1"/>
    <property type="match status" value="1"/>
</dbReference>
<dbReference type="GO" id="GO:0005737">
    <property type="term" value="C:cytoplasm"/>
    <property type="evidence" value="ECO:0007669"/>
    <property type="project" value="UniProtKB-ARBA"/>
</dbReference>